<evidence type="ECO:0000313" key="2">
    <source>
        <dbReference type="Proteomes" id="UP000789702"/>
    </source>
</evidence>
<accession>A0ACA9QK34</accession>
<keyword evidence="2" id="KW-1185">Reference proteome</keyword>
<name>A0ACA9QK34_9GLOM</name>
<protein>
    <submittedName>
        <fullName evidence="1">11466_t:CDS:1</fullName>
    </submittedName>
</protein>
<comment type="caution">
    <text evidence="1">The sequence shown here is derived from an EMBL/GenBank/DDBJ whole genome shotgun (WGS) entry which is preliminary data.</text>
</comment>
<dbReference type="Proteomes" id="UP000789702">
    <property type="component" value="Unassembled WGS sequence"/>
</dbReference>
<evidence type="ECO:0000313" key="1">
    <source>
        <dbReference type="EMBL" id="CAG8756302.1"/>
    </source>
</evidence>
<organism evidence="1 2">
    <name type="scientific">Dentiscutata heterogama</name>
    <dbReference type="NCBI Taxonomy" id="1316150"/>
    <lineage>
        <taxon>Eukaryota</taxon>
        <taxon>Fungi</taxon>
        <taxon>Fungi incertae sedis</taxon>
        <taxon>Mucoromycota</taxon>
        <taxon>Glomeromycotina</taxon>
        <taxon>Glomeromycetes</taxon>
        <taxon>Diversisporales</taxon>
        <taxon>Gigasporaceae</taxon>
        <taxon>Dentiscutata</taxon>
    </lineage>
</organism>
<dbReference type="EMBL" id="CAJVPU010048827">
    <property type="protein sequence ID" value="CAG8756302.1"/>
    <property type="molecule type" value="Genomic_DNA"/>
</dbReference>
<feature type="non-terminal residue" evidence="1">
    <location>
        <position position="258"/>
    </location>
</feature>
<feature type="non-terminal residue" evidence="1">
    <location>
        <position position="1"/>
    </location>
</feature>
<proteinExistence type="predicted"/>
<sequence length="258" mass="29828">LFEAFICIFGTAPQTILTDNDLSIANAIRSALTDKYNTKHGLCIWHMLKNIRSNMTSKIGSKYDGFHADLIKCLDHCINQSEFEKRWSSIMVNKNYAEARSYLEALNQWHKRWASAYLKDFFFADMTSTQRGESINKLLKGFLDSKTTLTDFLAAFERALEVREEAEHISTYKELVYLSHSTSQNPIENQATKSEWSAKDAYMCVETEKNNELRRFELSRYERPDILCWVSYDGCILTCSCCNLEFARIICRHSLAVA</sequence>
<gene>
    <name evidence="1" type="ORF">DHETER_LOCUS14971</name>
</gene>
<reference evidence="1" key="1">
    <citation type="submission" date="2021-06" db="EMBL/GenBank/DDBJ databases">
        <authorList>
            <person name="Kallberg Y."/>
            <person name="Tangrot J."/>
            <person name="Rosling A."/>
        </authorList>
    </citation>
    <scope>NUCLEOTIDE SEQUENCE</scope>
    <source>
        <strain evidence="1">IL203A</strain>
    </source>
</reference>